<name>X0XS88_9ZZZZ</name>
<gene>
    <name evidence="1" type="ORF">S01H1_62129</name>
</gene>
<organism evidence="1">
    <name type="scientific">marine sediment metagenome</name>
    <dbReference type="NCBI Taxonomy" id="412755"/>
    <lineage>
        <taxon>unclassified sequences</taxon>
        <taxon>metagenomes</taxon>
        <taxon>ecological metagenomes</taxon>
    </lineage>
</organism>
<dbReference type="EMBL" id="BARS01040787">
    <property type="protein sequence ID" value="GAG39493.1"/>
    <property type="molecule type" value="Genomic_DNA"/>
</dbReference>
<protein>
    <submittedName>
        <fullName evidence="1">Uncharacterized protein</fullName>
    </submittedName>
</protein>
<dbReference type="AlphaFoldDB" id="X0XS88"/>
<evidence type="ECO:0000313" key="1">
    <source>
        <dbReference type="EMBL" id="GAG39493.1"/>
    </source>
</evidence>
<accession>X0XS88</accession>
<feature type="non-terminal residue" evidence="1">
    <location>
        <position position="47"/>
    </location>
</feature>
<sequence>MFSKRAAVVILVGVNLLLLAALLIGSYSLPTAFAQSGARAGDFACVT</sequence>
<proteinExistence type="predicted"/>
<reference evidence="1" key="1">
    <citation type="journal article" date="2014" name="Front. Microbiol.">
        <title>High frequency of phylogenetically diverse reductive dehalogenase-homologous genes in deep subseafloor sedimentary metagenomes.</title>
        <authorList>
            <person name="Kawai M."/>
            <person name="Futagami T."/>
            <person name="Toyoda A."/>
            <person name="Takaki Y."/>
            <person name="Nishi S."/>
            <person name="Hori S."/>
            <person name="Arai W."/>
            <person name="Tsubouchi T."/>
            <person name="Morono Y."/>
            <person name="Uchiyama I."/>
            <person name="Ito T."/>
            <person name="Fujiyama A."/>
            <person name="Inagaki F."/>
            <person name="Takami H."/>
        </authorList>
    </citation>
    <scope>NUCLEOTIDE SEQUENCE</scope>
    <source>
        <strain evidence="1">Expedition CK06-06</strain>
    </source>
</reference>
<comment type="caution">
    <text evidence="1">The sequence shown here is derived from an EMBL/GenBank/DDBJ whole genome shotgun (WGS) entry which is preliminary data.</text>
</comment>